<proteinExistence type="predicted"/>
<name>A0ACC1RXA8_9HYPO</name>
<organism evidence="1 2">
    <name type="scientific">Fusarium decemcellulare</name>
    <dbReference type="NCBI Taxonomy" id="57161"/>
    <lineage>
        <taxon>Eukaryota</taxon>
        <taxon>Fungi</taxon>
        <taxon>Dikarya</taxon>
        <taxon>Ascomycota</taxon>
        <taxon>Pezizomycotina</taxon>
        <taxon>Sordariomycetes</taxon>
        <taxon>Hypocreomycetidae</taxon>
        <taxon>Hypocreales</taxon>
        <taxon>Nectriaceae</taxon>
        <taxon>Fusarium</taxon>
        <taxon>Fusarium decemcellulare species complex</taxon>
    </lineage>
</organism>
<evidence type="ECO:0000313" key="1">
    <source>
        <dbReference type="EMBL" id="KAJ3527674.1"/>
    </source>
</evidence>
<keyword evidence="2" id="KW-1185">Reference proteome</keyword>
<reference evidence="1" key="1">
    <citation type="submission" date="2022-08" db="EMBL/GenBank/DDBJ databases">
        <title>Genome Sequence of Fusarium decemcellulare.</title>
        <authorList>
            <person name="Buettner E."/>
        </authorList>
    </citation>
    <scope>NUCLEOTIDE SEQUENCE</scope>
    <source>
        <strain evidence="1">Babe19</strain>
    </source>
</reference>
<comment type="caution">
    <text evidence="1">The sequence shown here is derived from an EMBL/GenBank/DDBJ whole genome shotgun (WGS) entry which is preliminary data.</text>
</comment>
<evidence type="ECO:0000313" key="2">
    <source>
        <dbReference type="Proteomes" id="UP001148629"/>
    </source>
</evidence>
<dbReference type="EMBL" id="JANRMS010001523">
    <property type="protein sequence ID" value="KAJ3527674.1"/>
    <property type="molecule type" value="Genomic_DNA"/>
</dbReference>
<dbReference type="Proteomes" id="UP001148629">
    <property type="component" value="Unassembled WGS sequence"/>
</dbReference>
<accession>A0ACC1RXA8</accession>
<sequence>MSGTKRNLEDMSGADDPDDVPLSHIRRRRQDSDTTGPPSSQPMTEDEIAASIKEYSEHRLNHLPLNLMTAEFRDYLFWNSNVCLEQAKHDGASLADISIGEKCLPIWPGSAWDPEEESLHQVIQSHLMSYEAANEAGKLVREDIIWKSNRKLDEARALGLELENIRISKNLLPSSDQDMSDHAGENTVLVDDHELEETYATEELGSSQTIIANSSTTEASASMGAIFPDSSDSDSDSDTDVDMDDDEEFDDVLSVENLFDVQPYYSDNDDEPNVLHDAEIVGFHPLYSNVDLEVFVAVDEEEYEDLPEMEFAMDWQGFEFWYGSEDTVDVEVDGTQIRCTGELFEIEDVTSPSPVEQMDTQTTNQEDNNAVGEGADTQEENFVVIQETEEGFSW</sequence>
<gene>
    <name evidence="1" type="ORF">NM208_g10585</name>
</gene>
<protein>
    <submittedName>
        <fullName evidence="1">Uncharacterized protein</fullName>
    </submittedName>
</protein>